<protein>
    <submittedName>
        <fullName evidence="1">Uncharacterized protein</fullName>
    </submittedName>
</protein>
<keyword evidence="2" id="KW-1185">Reference proteome</keyword>
<accession>A0ACC0US03</accession>
<dbReference type="Proteomes" id="UP001163324">
    <property type="component" value="Chromosome 8"/>
</dbReference>
<comment type="caution">
    <text evidence="1">The sequence shown here is derived from an EMBL/GenBank/DDBJ whole genome shotgun (WGS) entry which is preliminary data.</text>
</comment>
<reference evidence="1" key="1">
    <citation type="submission" date="2022-10" db="EMBL/GenBank/DDBJ databases">
        <title>Complete Genome of Trichothecium roseum strain YXFP-22015, a Plant Pathogen Isolated from Citrus.</title>
        <authorList>
            <person name="Wang Y."/>
            <person name="Zhu L."/>
        </authorList>
    </citation>
    <scope>NUCLEOTIDE SEQUENCE</scope>
    <source>
        <strain evidence="1">YXFP-22015</strain>
    </source>
</reference>
<organism evidence="1 2">
    <name type="scientific">Trichothecium roseum</name>
    <dbReference type="NCBI Taxonomy" id="47278"/>
    <lineage>
        <taxon>Eukaryota</taxon>
        <taxon>Fungi</taxon>
        <taxon>Dikarya</taxon>
        <taxon>Ascomycota</taxon>
        <taxon>Pezizomycotina</taxon>
        <taxon>Sordariomycetes</taxon>
        <taxon>Hypocreomycetidae</taxon>
        <taxon>Hypocreales</taxon>
        <taxon>Hypocreales incertae sedis</taxon>
        <taxon>Trichothecium</taxon>
    </lineage>
</organism>
<sequence>MVAPALASVTDGTHGALEGICPGGHGDIRELSRRLSNGSEIYFPGSARFDSITERWSNLELPNITVAVVPMNEQDVATTVKFANEHDIPLLAYNGVHGATTTLGKMTRGISISLEKLKAIVISPDGRTVTAGGGTNSKALTDHLWRRGKQTVTGTCECVSYLGPALGGGHGWLQGRHGLMADQFVSLRVVLADGSVETVDEGHELMWAMKGAGHNFGIVTSVTSKIYDVRHRDWAIETLIFTGDKVREVYDAANALIHYAADSNGQEQQLVDVIHWSYWLMNPDVDPVNPVILFFLIQEGAASVDPAYSKPFHDIGPAVVTPETGDYLQLGRWTGIDAAAPPCQKDGLVNPRFPIYLERFDVDALVEAYNIYAEGITSGGVDGNPFSQSLFMFEAYSHQGVRRVPRASTAFAYRDDNILAAPLITYTPAGEVLDQKAAQLGNRLREVLHAATGRKVYHSYVNYAYGNEGNGNLYGARGDDEEGGNRGEGEGWRLCRLRELKRRYDPRGRFSFYNPIVPHAGEH</sequence>
<evidence type="ECO:0000313" key="1">
    <source>
        <dbReference type="EMBL" id="KAI9896878.1"/>
    </source>
</evidence>
<evidence type="ECO:0000313" key="2">
    <source>
        <dbReference type="Proteomes" id="UP001163324"/>
    </source>
</evidence>
<gene>
    <name evidence="1" type="ORF">N3K66_007900</name>
</gene>
<name>A0ACC0US03_9HYPO</name>
<dbReference type="EMBL" id="CM047947">
    <property type="protein sequence ID" value="KAI9896878.1"/>
    <property type="molecule type" value="Genomic_DNA"/>
</dbReference>
<proteinExistence type="predicted"/>